<dbReference type="InterPro" id="IPR023298">
    <property type="entry name" value="ATPase_P-typ_TM_dom_sf"/>
</dbReference>
<comment type="subcellular location">
    <subcellularLocation>
        <location evidence="1">Endomembrane system</location>
        <topology evidence="1">Multi-pass membrane protein</topology>
    </subcellularLocation>
    <subcellularLocation>
        <location evidence="14">Membrane</location>
        <topology evidence="14">Multi-pass membrane protein</topology>
    </subcellularLocation>
</comment>
<evidence type="ECO:0000256" key="13">
    <source>
        <dbReference type="ARBA" id="ARBA00023136"/>
    </source>
</evidence>
<dbReference type="EC" id="7.2.2.10" evidence="14"/>
<keyword evidence="12 14" id="KW-0406">Ion transport</keyword>
<feature type="transmembrane region" description="Helical" evidence="14">
    <location>
        <begin position="721"/>
        <end position="741"/>
    </location>
</feature>
<dbReference type="PANTHER" id="PTHR24093">
    <property type="entry name" value="CATION TRANSPORTING ATPASE"/>
    <property type="match status" value="1"/>
</dbReference>
<dbReference type="PANTHER" id="PTHR24093:SF369">
    <property type="entry name" value="CALCIUM-TRANSPORTING ATPASE"/>
    <property type="match status" value="1"/>
</dbReference>
<feature type="transmembrane region" description="Helical" evidence="14">
    <location>
        <begin position="111"/>
        <end position="127"/>
    </location>
</feature>
<evidence type="ECO:0000256" key="11">
    <source>
        <dbReference type="ARBA" id="ARBA00022989"/>
    </source>
</evidence>
<keyword evidence="6 14" id="KW-0547">Nucleotide-binding</keyword>
<dbReference type="Gene3D" id="1.20.1110.10">
    <property type="entry name" value="Calcium-transporting ATPase, transmembrane domain"/>
    <property type="match status" value="1"/>
</dbReference>
<keyword evidence="13 14" id="KW-0472">Membrane</keyword>
<dbReference type="SUPFAM" id="SSF56784">
    <property type="entry name" value="HAD-like"/>
    <property type="match status" value="1"/>
</dbReference>
<keyword evidence="4 14" id="KW-0812">Transmembrane</keyword>
<dbReference type="InterPro" id="IPR023299">
    <property type="entry name" value="ATPase_P-typ_cyto_dom_N"/>
</dbReference>
<dbReference type="InterPro" id="IPR004014">
    <property type="entry name" value="ATPase_P-typ_cation-transptr_N"/>
</dbReference>
<evidence type="ECO:0000313" key="17">
    <source>
        <dbReference type="EMBL" id="KAK8885987.1"/>
    </source>
</evidence>
<evidence type="ECO:0000256" key="2">
    <source>
        <dbReference type="ARBA" id="ARBA00022448"/>
    </source>
</evidence>
<organism evidence="17 18">
    <name type="scientific">Tritrichomonas musculus</name>
    <dbReference type="NCBI Taxonomy" id="1915356"/>
    <lineage>
        <taxon>Eukaryota</taxon>
        <taxon>Metamonada</taxon>
        <taxon>Parabasalia</taxon>
        <taxon>Tritrichomonadida</taxon>
        <taxon>Tritrichomonadidae</taxon>
        <taxon>Tritrichomonas</taxon>
    </lineage>
</organism>
<feature type="transmembrane region" description="Helical" evidence="14">
    <location>
        <begin position="802"/>
        <end position="820"/>
    </location>
</feature>
<feature type="transmembrane region" description="Helical" evidence="14">
    <location>
        <begin position="266"/>
        <end position="290"/>
    </location>
</feature>
<evidence type="ECO:0000256" key="12">
    <source>
        <dbReference type="ARBA" id="ARBA00023065"/>
    </source>
</evidence>
<dbReference type="SUPFAM" id="SSF81653">
    <property type="entry name" value="Calcium ATPase, transduction domain A"/>
    <property type="match status" value="1"/>
</dbReference>
<evidence type="ECO:0000256" key="8">
    <source>
        <dbReference type="ARBA" id="ARBA00022840"/>
    </source>
</evidence>
<dbReference type="Pfam" id="PF13246">
    <property type="entry name" value="Cation_ATPase"/>
    <property type="match status" value="1"/>
</dbReference>
<feature type="transmembrane region" description="Helical" evidence="14">
    <location>
        <begin position="863"/>
        <end position="885"/>
    </location>
</feature>
<accession>A0ABR2K4Z4</accession>
<keyword evidence="5" id="KW-0479">Metal-binding</keyword>
<evidence type="ECO:0000256" key="9">
    <source>
        <dbReference type="ARBA" id="ARBA00022842"/>
    </source>
</evidence>
<feature type="transmembrane region" description="Helical" evidence="14">
    <location>
        <begin position="905"/>
        <end position="924"/>
    </location>
</feature>
<proteinExistence type="inferred from homology"/>
<evidence type="ECO:0000256" key="14">
    <source>
        <dbReference type="RuleBase" id="RU361146"/>
    </source>
</evidence>
<dbReference type="Gene3D" id="3.40.50.1000">
    <property type="entry name" value="HAD superfamily/HAD-like"/>
    <property type="match status" value="1"/>
</dbReference>
<evidence type="ECO:0000256" key="15">
    <source>
        <dbReference type="SAM" id="MobiDB-lite"/>
    </source>
</evidence>
<dbReference type="SFLD" id="SFLDF00027">
    <property type="entry name" value="p-type_atpase"/>
    <property type="match status" value="1"/>
</dbReference>
<dbReference type="PRINTS" id="PR00120">
    <property type="entry name" value="HATPASE"/>
</dbReference>
<dbReference type="Gene3D" id="2.70.150.10">
    <property type="entry name" value="Calcium-transporting ATPase, cytoplasmic transduction domain A"/>
    <property type="match status" value="1"/>
</dbReference>
<evidence type="ECO:0000256" key="6">
    <source>
        <dbReference type="ARBA" id="ARBA00022741"/>
    </source>
</evidence>
<keyword evidence="3 14" id="KW-0109">Calcium transport</keyword>
<keyword evidence="7 14" id="KW-0106">Calcium</keyword>
<dbReference type="Pfam" id="PF00689">
    <property type="entry name" value="Cation_ATPase_C"/>
    <property type="match status" value="1"/>
</dbReference>
<dbReference type="InterPro" id="IPR018303">
    <property type="entry name" value="ATPase_P-typ_P_site"/>
</dbReference>
<evidence type="ECO:0000256" key="10">
    <source>
        <dbReference type="ARBA" id="ARBA00022967"/>
    </source>
</evidence>
<dbReference type="InterPro" id="IPR008250">
    <property type="entry name" value="ATPase_P-typ_transduc_dom_A_sf"/>
</dbReference>
<comment type="function">
    <text evidence="14">Catalyzes the hydrolysis of ATP coupled with the transport of calcium.</text>
</comment>
<gene>
    <name evidence="17" type="ORF">M9Y10_041446</name>
</gene>
<dbReference type="SUPFAM" id="SSF81665">
    <property type="entry name" value="Calcium ATPase, transmembrane domain M"/>
    <property type="match status" value="1"/>
</dbReference>
<feature type="transmembrane region" description="Helical" evidence="14">
    <location>
        <begin position="753"/>
        <end position="770"/>
    </location>
</feature>
<feature type="transmembrane region" description="Helical" evidence="14">
    <location>
        <begin position="81"/>
        <end position="99"/>
    </location>
</feature>
<keyword evidence="8 14" id="KW-0067">ATP-binding</keyword>
<dbReference type="PROSITE" id="PS00154">
    <property type="entry name" value="ATPASE_E1_E2"/>
    <property type="match status" value="1"/>
</dbReference>
<dbReference type="PRINTS" id="PR00119">
    <property type="entry name" value="CATATPASE"/>
</dbReference>
<dbReference type="SUPFAM" id="SSF81660">
    <property type="entry name" value="Metal cation-transporting ATPase, ATP-binding domain N"/>
    <property type="match status" value="1"/>
</dbReference>
<reference evidence="17 18" key="1">
    <citation type="submission" date="2024-04" db="EMBL/GenBank/DDBJ databases">
        <title>Tritrichomonas musculus Genome.</title>
        <authorList>
            <person name="Alves-Ferreira E."/>
            <person name="Grigg M."/>
            <person name="Lorenzi H."/>
            <person name="Galac M."/>
        </authorList>
    </citation>
    <scope>NUCLEOTIDE SEQUENCE [LARGE SCALE GENOMIC DNA]</scope>
    <source>
        <strain evidence="17 18">EAF2021</strain>
    </source>
</reference>
<comment type="similarity">
    <text evidence="14">Belongs to the cation transport ATPase (P-type) (TC 3.A.3) family.</text>
</comment>
<dbReference type="InterPro" id="IPR059000">
    <property type="entry name" value="ATPase_P-type_domA"/>
</dbReference>
<dbReference type="Gene3D" id="3.40.1110.10">
    <property type="entry name" value="Calcium-transporting ATPase, cytoplasmic domain N"/>
    <property type="match status" value="1"/>
</dbReference>
<evidence type="ECO:0000256" key="1">
    <source>
        <dbReference type="ARBA" id="ARBA00004127"/>
    </source>
</evidence>
<dbReference type="InterPro" id="IPR023214">
    <property type="entry name" value="HAD_sf"/>
</dbReference>
<dbReference type="InterPro" id="IPR044492">
    <property type="entry name" value="P_typ_ATPase_HD_dom"/>
</dbReference>
<dbReference type="EMBL" id="JAPFFF010000007">
    <property type="protein sequence ID" value="KAK8885987.1"/>
    <property type="molecule type" value="Genomic_DNA"/>
</dbReference>
<dbReference type="Pfam" id="PF00690">
    <property type="entry name" value="Cation_ATPase_N"/>
    <property type="match status" value="1"/>
</dbReference>
<keyword evidence="18" id="KW-1185">Reference proteome</keyword>
<dbReference type="InterPro" id="IPR006408">
    <property type="entry name" value="P-type_ATPase_IIB"/>
</dbReference>
<dbReference type="NCBIfam" id="TIGR01517">
    <property type="entry name" value="ATPase-IIB_Ca"/>
    <property type="match status" value="1"/>
</dbReference>
<evidence type="ECO:0000256" key="3">
    <source>
        <dbReference type="ARBA" id="ARBA00022568"/>
    </source>
</evidence>
<keyword evidence="11 14" id="KW-1133">Transmembrane helix</keyword>
<evidence type="ECO:0000256" key="7">
    <source>
        <dbReference type="ARBA" id="ARBA00022837"/>
    </source>
</evidence>
<comment type="caution">
    <text evidence="17">The sequence shown here is derived from an EMBL/GenBank/DDBJ whole genome shotgun (WGS) entry which is preliminary data.</text>
</comment>
<keyword evidence="2 14" id="KW-0813">Transport</keyword>
<evidence type="ECO:0000259" key="16">
    <source>
        <dbReference type="SMART" id="SM00831"/>
    </source>
</evidence>
<dbReference type="Proteomes" id="UP001470230">
    <property type="component" value="Unassembled WGS sequence"/>
</dbReference>
<feature type="transmembrane region" description="Helical" evidence="14">
    <location>
        <begin position="832"/>
        <end position="851"/>
    </location>
</feature>
<feature type="domain" description="Cation-transporting P-type ATPase N-terminal" evidence="16">
    <location>
        <begin position="22"/>
        <end position="98"/>
    </location>
</feature>
<protein>
    <recommendedName>
        <fullName evidence="14">Calcium-transporting ATPase</fullName>
        <ecNumber evidence="14">7.2.2.10</ecNumber>
    </recommendedName>
</protein>
<dbReference type="SMART" id="SM00831">
    <property type="entry name" value="Cation_ATPase_N"/>
    <property type="match status" value="1"/>
</dbReference>
<dbReference type="InterPro" id="IPR036412">
    <property type="entry name" value="HAD-like_sf"/>
</dbReference>
<name>A0ABR2K4Z4_9EUKA</name>
<dbReference type="SFLD" id="SFLDS00003">
    <property type="entry name" value="Haloacid_Dehalogenase"/>
    <property type="match status" value="1"/>
</dbReference>
<dbReference type="InterPro" id="IPR001757">
    <property type="entry name" value="P_typ_ATPase"/>
</dbReference>
<keyword evidence="9" id="KW-0460">Magnesium</keyword>
<evidence type="ECO:0000313" key="18">
    <source>
        <dbReference type="Proteomes" id="UP001470230"/>
    </source>
</evidence>
<dbReference type="InterPro" id="IPR006068">
    <property type="entry name" value="ATPase_P-typ_cation-transptr_C"/>
</dbReference>
<dbReference type="Pfam" id="PF00122">
    <property type="entry name" value="E1-E2_ATPase"/>
    <property type="match status" value="1"/>
</dbReference>
<comment type="catalytic activity">
    <reaction evidence="14">
        <text>Ca(2+)(in) + ATP + H2O = Ca(2+)(out) + ADP + phosphate + H(+)</text>
        <dbReference type="Rhea" id="RHEA:18105"/>
        <dbReference type="ChEBI" id="CHEBI:15377"/>
        <dbReference type="ChEBI" id="CHEBI:15378"/>
        <dbReference type="ChEBI" id="CHEBI:29108"/>
        <dbReference type="ChEBI" id="CHEBI:30616"/>
        <dbReference type="ChEBI" id="CHEBI:43474"/>
        <dbReference type="ChEBI" id="CHEBI:456216"/>
        <dbReference type="EC" id="7.2.2.10"/>
    </reaction>
</comment>
<keyword evidence="10" id="KW-1278">Translocase</keyword>
<feature type="compositionally biased region" description="Basic and acidic residues" evidence="15">
    <location>
        <begin position="963"/>
        <end position="983"/>
    </location>
</feature>
<dbReference type="NCBIfam" id="TIGR01494">
    <property type="entry name" value="ATPase_P-type"/>
    <property type="match status" value="2"/>
</dbReference>
<evidence type="ECO:0000256" key="4">
    <source>
        <dbReference type="ARBA" id="ARBA00022692"/>
    </source>
</evidence>
<dbReference type="SFLD" id="SFLDG00002">
    <property type="entry name" value="C1.7:_P-type_atpase_like"/>
    <property type="match status" value="1"/>
</dbReference>
<feature type="region of interest" description="Disordered" evidence="15">
    <location>
        <begin position="960"/>
        <end position="990"/>
    </location>
</feature>
<evidence type="ECO:0000256" key="5">
    <source>
        <dbReference type="ARBA" id="ARBA00022723"/>
    </source>
</evidence>
<sequence>MSVTSQQIISLFERSNLEGLQQLGGVEGLANAFNTDLKTGLPDSEKPSNYQARRQKYGVNILPDPPKQSWCSMFIDCFRDLMLKILLISAVLSLILTSIFPPGGKLKFTDYIDTISIFVAVLIVSIVQTQTNYSQQKAFLEINKLKNEFNVTVIRGGVEQQILNTELLVGDLINLKNGDRVPADGIYVSGHNLKINNSQETGESVAVSINEAKPFCLGGGAVESGDAHVLIVAVGEHSQSGVIMMNIQKMSAQREQSPLEKKLDRVAVVITYIGGTGALLTFVVLLIFWIVDIVRDGWYNGRLNDLVNRFMIGVTIFICAVPEGLPLAVTLSLGFSMKKMMKDNNFVRHLQACETMGGATTICSDKTGTLTQNKMTVVKFFMDGVDTEGNPELPQDIKDLLVESIAINSNAYMTVKDGSSIPEYVGSSSECALLQMLPNYGADYKKIREEYPIVILHEFDSTRKRMTTIVNKKGQHRAYEKGAPDFVLKQCNRYITNSGEIKDLDEKTRQAFNDHISSYADLALRTMLLAYREIGSQGERVNQEWNDPENVEKDMIVFCLVGIQDPLRPEVIHAINQCKTAKVLVRMVTGDYINTARAIARQCGILSDDGIAIMGEEFSSRSKVDLVEILPRLQVMARSSPRDKYRLVSLLMEAGEVVAVTGDGSNDSAALKKANIGLSMGLCGTELAKMASDIVILDDNFNSIVSALKWGRCIYDNVRGFLQFQLTVNFSAMIIAFVGSIALKESPLKTIQLLWVNLIMDSLGALALATRSPTDALLLRPPYGESDGLISNILVRNIAGQVVYQMIFLFLILFAPSKIFGIAEADEKDQSIHVSTMVFNTFVYFQVFNLINSRVTSNDLSIFDGLFSNWVFLLIFFGIGCLQAIITEFGGTAFETTHLRWDEWLVSLALGFGSLFIGAILRAIKMKDRTTEKLNALRAQRKEQMKRRYAGMSVEQQWDLDYVPEKDDDNKKKKGISDDKSDNSIDELSS</sequence>
<feature type="transmembrane region" description="Helical" evidence="14">
    <location>
        <begin position="310"/>
        <end position="335"/>
    </location>
</feature>